<dbReference type="RefSeq" id="WP_103953123.1">
    <property type="nucleotide sequence ID" value="NZ_FNUL01000012.1"/>
</dbReference>
<protein>
    <submittedName>
        <fullName evidence="1">Uncharacterized protein</fullName>
    </submittedName>
</protein>
<gene>
    <name evidence="1" type="ORF">SAMN05216537_11272</name>
</gene>
<accession>A0A1H5VSG0</accession>
<reference evidence="1 2" key="1">
    <citation type="submission" date="2016-10" db="EMBL/GenBank/DDBJ databases">
        <authorList>
            <person name="de Groot N.N."/>
        </authorList>
    </citation>
    <scope>NUCLEOTIDE SEQUENCE [LARGE SCALE GENOMIC DNA]</scope>
    <source>
        <strain evidence="1 2">D15d</strain>
    </source>
</reference>
<organism evidence="1 2">
    <name type="scientific">Lachnospira multipara</name>
    <dbReference type="NCBI Taxonomy" id="28051"/>
    <lineage>
        <taxon>Bacteria</taxon>
        <taxon>Bacillati</taxon>
        <taxon>Bacillota</taxon>
        <taxon>Clostridia</taxon>
        <taxon>Lachnospirales</taxon>
        <taxon>Lachnospiraceae</taxon>
        <taxon>Lachnospira</taxon>
    </lineage>
</organism>
<dbReference type="Proteomes" id="UP000236726">
    <property type="component" value="Unassembled WGS sequence"/>
</dbReference>
<proteinExistence type="predicted"/>
<evidence type="ECO:0000313" key="1">
    <source>
        <dbReference type="EMBL" id="SEF90255.1"/>
    </source>
</evidence>
<sequence length="88" mass="10194">MRWTTFYYDLSKNKVFDFKVHSDKESALKCFNTNCNYYFESDAPFKADKLPAAYGHPTHAVYGISARAFKKMFNCSIDEALKIAESEE</sequence>
<dbReference type="AlphaFoldDB" id="A0A1H5VSG0"/>
<dbReference type="EMBL" id="FNUL01000012">
    <property type="protein sequence ID" value="SEF90255.1"/>
    <property type="molecule type" value="Genomic_DNA"/>
</dbReference>
<name>A0A1H5VSG0_9FIRM</name>
<keyword evidence="2" id="KW-1185">Reference proteome</keyword>
<evidence type="ECO:0000313" key="2">
    <source>
        <dbReference type="Proteomes" id="UP000236726"/>
    </source>
</evidence>